<feature type="compositionally biased region" description="Basic and acidic residues" evidence="2">
    <location>
        <begin position="223"/>
        <end position="234"/>
    </location>
</feature>
<feature type="compositionally biased region" description="Polar residues" evidence="2">
    <location>
        <begin position="459"/>
        <end position="484"/>
    </location>
</feature>
<dbReference type="EMBL" id="MCFA01000034">
    <property type="protein sequence ID" value="ORY14256.1"/>
    <property type="molecule type" value="Genomic_DNA"/>
</dbReference>
<feature type="region of interest" description="Disordered" evidence="2">
    <location>
        <begin position="444"/>
        <end position="547"/>
    </location>
</feature>
<dbReference type="GO" id="GO:0006508">
    <property type="term" value="P:proteolysis"/>
    <property type="evidence" value="ECO:0007669"/>
    <property type="project" value="UniProtKB-KW"/>
</dbReference>
<keyword evidence="3" id="KW-0812">Transmembrane</keyword>
<evidence type="ECO:0000256" key="2">
    <source>
        <dbReference type="SAM" id="MobiDB-lite"/>
    </source>
</evidence>
<dbReference type="GO" id="GO:0004843">
    <property type="term" value="F:cysteine-type deubiquitinase activity"/>
    <property type="evidence" value="ECO:0007669"/>
    <property type="project" value="UniProtKB-UniRule"/>
</dbReference>
<dbReference type="PANTHER" id="PTHR24006:SF904">
    <property type="entry name" value="UBIQUITIN CARBOXYL-TERMINAL HYDROLASE 16"/>
    <property type="match status" value="1"/>
</dbReference>
<reference evidence="5 6" key="1">
    <citation type="submission" date="2016-07" db="EMBL/GenBank/DDBJ databases">
        <title>Pervasive Adenine N6-methylation of Active Genes in Fungi.</title>
        <authorList>
            <consortium name="DOE Joint Genome Institute"/>
            <person name="Mondo S.J."/>
            <person name="Dannebaum R.O."/>
            <person name="Kuo R.C."/>
            <person name="Labutti K."/>
            <person name="Haridas S."/>
            <person name="Kuo A."/>
            <person name="Salamov A."/>
            <person name="Ahrendt S.R."/>
            <person name="Lipzen A."/>
            <person name="Sullivan W."/>
            <person name="Andreopoulos W.B."/>
            <person name="Clum A."/>
            <person name="Lindquist E."/>
            <person name="Daum C."/>
            <person name="Ramamoorthy G.K."/>
            <person name="Gryganskyi A."/>
            <person name="Culley D."/>
            <person name="Magnuson J.K."/>
            <person name="James T.Y."/>
            <person name="O'Malley M.A."/>
            <person name="Stajich J.E."/>
            <person name="Spatafora J.W."/>
            <person name="Visel A."/>
            <person name="Grigoriev I.V."/>
        </authorList>
    </citation>
    <scope>NUCLEOTIDE SEQUENCE [LARGE SCALE GENOMIC DNA]</scope>
    <source>
        <strain evidence="5 6">CBS 115471</strain>
    </source>
</reference>
<keyword evidence="1" id="KW-0645">Protease</keyword>
<dbReference type="InterPro" id="IPR001394">
    <property type="entry name" value="Peptidase_C19_UCH"/>
</dbReference>
<feature type="domain" description="USP" evidence="4">
    <location>
        <begin position="45"/>
        <end position="599"/>
    </location>
</feature>
<evidence type="ECO:0000256" key="1">
    <source>
        <dbReference type="RuleBase" id="RU366025"/>
    </source>
</evidence>
<dbReference type="InterPro" id="IPR050164">
    <property type="entry name" value="Peptidase_C19"/>
</dbReference>
<protein>
    <recommendedName>
        <fullName evidence="1">Ubiquitin carboxyl-terminal hydrolase</fullName>
        <ecNumber evidence="1">3.4.19.12</ecNumber>
    </recommendedName>
</protein>
<comment type="catalytic activity">
    <reaction evidence="1">
        <text>Thiol-dependent hydrolysis of ester, thioester, amide, peptide and isopeptide bonds formed by the C-terminal Gly of ubiquitin (a 76-residue protein attached to proteins as an intracellular targeting signal).</text>
        <dbReference type="EC" id="3.4.19.12"/>
    </reaction>
</comment>
<name>A0A1Y1ZVH0_9PLEO</name>
<evidence type="ECO:0000259" key="4">
    <source>
        <dbReference type="PROSITE" id="PS50235"/>
    </source>
</evidence>
<feature type="compositionally biased region" description="Low complexity" evidence="2">
    <location>
        <begin position="525"/>
        <end position="537"/>
    </location>
</feature>
<dbReference type="STRING" id="1231657.A0A1Y1ZVH0"/>
<dbReference type="Proteomes" id="UP000193144">
    <property type="component" value="Unassembled WGS sequence"/>
</dbReference>
<dbReference type="InterPro" id="IPR038765">
    <property type="entry name" value="Papain-like_cys_pep_sf"/>
</dbReference>
<keyword evidence="1" id="KW-0833">Ubl conjugation pathway</keyword>
<dbReference type="SUPFAM" id="SSF54001">
    <property type="entry name" value="Cysteine proteinases"/>
    <property type="match status" value="1"/>
</dbReference>
<evidence type="ECO:0000313" key="5">
    <source>
        <dbReference type="EMBL" id="ORY14256.1"/>
    </source>
</evidence>
<dbReference type="GO" id="GO:0016579">
    <property type="term" value="P:protein deubiquitination"/>
    <property type="evidence" value="ECO:0007669"/>
    <property type="project" value="InterPro"/>
</dbReference>
<organism evidence="5 6">
    <name type="scientific">Clohesyomyces aquaticus</name>
    <dbReference type="NCBI Taxonomy" id="1231657"/>
    <lineage>
        <taxon>Eukaryota</taxon>
        <taxon>Fungi</taxon>
        <taxon>Dikarya</taxon>
        <taxon>Ascomycota</taxon>
        <taxon>Pezizomycotina</taxon>
        <taxon>Dothideomycetes</taxon>
        <taxon>Pleosporomycetidae</taxon>
        <taxon>Pleosporales</taxon>
        <taxon>Lindgomycetaceae</taxon>
        <taxon>Clohesyomyces</taxon>
    </lineage>
</organism>
<dbReference type="EC" id="3.4.19.12" evidence="1"/>
<dbReference type="GO" id="GO:0005829">
    <property type="term" value="C:cytosol"/>
    <property type="evidence" value="ECO:0007669"/>
    <property type="project" value="TreeGrafter"/>
</dbReference>
<feature type="transmembrane region" description="Helical" evidence="3">
    <location>
        <begin position="6"/>
        <end position="32"/>
    </location>
</feature>
<dbReference type="CDD" id="cd02662">
    <property type="entry name" value="Peptidase_C19F"/>
    <property type="match status" value="1"/>
</dbReference>
<comment type="caution">
    <text evidence="5">The sequence shown here is derived from an EMBL/GenBank/DDBJ whole genome shotgun (WGS) entry which is preliminary data.</text>
</comment>
<dbReference type="PROSITE" id="PS00973">
    <property type="entry name" value="USP_2"/>
    <property type="match status" value="1"/>
</dbReference>
<dbReference type="InterPro" id="IPR018200">
    <property type="entry name" value="USP_CS"/>
</dbReference>
<feature type="compositionally biased region" description="Low complexity" evidence="2">
    <location>
        <begin position="486"/>
        <end position="510"/>
    </location>
</feature>
<dbReference type="PROSITE" id="PS50235">
    <property type="entry name" value="USP_3"/>
    <property type="match status" value="1"/>
</dbReference>
<dbReference type="InterPro" id="IPR028889">
    <property type="entry name" value="USP"/>
</dbReference>
<keyword evidence="6" id="KW-1185">Reference proteome</keyword>
<proteinExistence type="inferred from homology"/>
<comment type="similarity">
    <text evidence="1">Belongs to the peptidase C19 family.</text>
</comment>
<dbReference type="OrthoDB" id="2248014at2759"/>
<dbReference type="PANTHER" id="PTHR24006">
    <property type="entry name" value="UBIQUITIN CARBOXYL-TERMINAL HYDROLASE"/>
    <property type="match status" value="1"/>
</dbReference>
<dbReference type="GO" id="GO:0005634">
    <property type="term" value="C:nucleus"/>
    <property type="evidence" value="ECO:0007669"/>
    <property type="project" value="TreeGrafter"/>
</dbReference>
<dbReference type="AlphaFoldDB" id="A0A1Y1ZVH0"/>
<accession>A0A1Y1ZVH0</accession>
<gene>
    <name evidence="5" type="ORF">BCR34DRAFT_479769</name>
</gene>
<keyword evidence="3" id="KW-0472">Membrane</keyword>
<dbReference type="Gene3D" id="3.90.70.10">
    <property type="entry name" value="Cysteine proteinases"/>
    <property type="match status" value="1"/>
</dbReference>
<evidence type="ECO:0000313" key="6">
    <source>
        <dbReference type="Proteomes" id="UP000193144"/>
    </source>
</evidence>
<keyword evidence="3" id="KW-1133">Transmembrane helix</keyword>
<evidence type="ECO:0000256" key="3">
    <source>
        <dbReference type="SAM" id="Phobius"/>
    </source>
</evidence>
<dbReference type="PROSITE" id="PS00972">
    <property type="entry name" value="USP_1"/>
    <property type="match status" value="1"/>
</dbReference>
<keyword evidence="1" id="KW-0788">Thiol protease</keyword>
<sequence>MPEKPLTIATYAAGASLAAITLVYVFAPTFFLDDDASGARKKGVVGLSNSANDCFINSILQALAGLPDLRIYLIRETHRRKLDGPEVYLVDRDQPSLENQPVKPWKLEGLQKGMVTYALKDVLDKLNERPIYKKTISPQPFIRHLERAFATRISRQQQDAQEFLQIVMERLCDEYHAGTKARRQAQKLGIIVTQGDTESEKLEIAEQFGVVPLDSAPEEDGDEKERQTQTREDETPVDEDGFPFEGKIESQIECLTCGFKPRPAVSTFVTLTLNVPQKSSTSLNACFDGMLKVEHIDDFKCEYCRLEHALRSKSQELSRASATETRLRLESDIHKIRAALEEDPEKPPEGVELPDLSSAPRRRIARHMYISSFPKVLAVHLSRSMFAMGSVSTKNLAKVSFPETLPLGGLLTRKNYRLLGMVTHKGSHNSGHYESFRRQVQPLPYSTPHSFGTDGVYSIQGSPNPSAVQSPRISTSNLINQSGRGSPAPSTPIIDSPSTPSLSSQSSLTSRGPAPTSAPRDEDSLQPPSSSPSSLRPKSLRSLKDKAVASVSDLTQLKRRSKRTTNRWWRISDDKIKESKTSDVLGMQKEVYLLFYELDRRGIEDV</sequence>
<dbReference type="Pfam" id="PF00443">
    <property type="entry name" value="UCH"/>
    <property type="match status" value="1"/>
</dbReference>
<keyword evidence="1" id="KW-0378">Hydrolase</keyword>
<feature type="region of interest" description="Disordered" evidence="2">
    <location>
        <begin position="213"/>
        <end position="243"/>
    </location>
</feature>